<gene>
    <name evidence="2" type="ORF">VTK73DRAFT_4322</name>
</gene>
<sequence>MSPSSASSSSSPPTPPAAANPTTASSSSQPSQPALSYGSQIQMRTRKQNNFAETEASLPRVTQHRGAPLLDDVKARLTASTKLTDLLSYLGPLNPLPLSVARDDAVWLFDNVAFPDPQGDDDAAWRAEFVAAVFEQHVWGCRATTSAAARPSASAWCRSSWTSSRARWCPRGLATARAAPA</sequence>
<protein>
    <submittedName>
        <fullName evidence="2">Uncharacterized protein</fullName>
    </submittedName>
</protein>
<proteinExistence type="predicted"/>
<feature type="region of interest" description="Disordered" evidence="1">
    <location>
        <begin position="1"/>
        <end position="45"/>
    </location>
</feature>
<dbReference type="EMBL" id="JAZHXJ010002470">
    <property type="protein sequence ID" value="KAL1838477.1"/>
    <property type="molecule type" value="Genomic_DNA"/>
</dbReference>
<accession>A0ABR3V9V7</accession>
<comment type="caution">
    <text evidence="2">The sequence shown here is derived from an EMBL/GenBank/DDBJ whole genome shotgun (WGS) entry which is preliminary data.</text>
</comment>
<evidence type="ECO:0000313" key="2">
    <source>
        <dbReference type="EMBL" id="KAL1838477.1"/>
    </source>
</evidence>
<feature type="compositionally biased region" description="Low complexity" evidence="1">
    <location>
        <begin position="19"/>
        <end position="34"/>
    </location>
</feature>
<keyword evidence="3" id="KW-1185">Reference proteome</keyword>
<feature type="compositionally biased region" description="Low complexity" evidence="1">
    <location>
        <begin position="1"/>
        <end position="11"/>
    </location>
</feature>
<name>A0ABR3V9V7_9PEZI</name>
<organism evidence="2 3">
    <name type="scientific">Phialemonium thermophilum</name>
    <dbReference type="NCBI Taxonomy" id="223376"/>
    <lineage>
        <taxon>Eukaryota</taxon>
        <taxon>Fungi</taxon>
        <taxon>Dikarya</taxon>
        <taxon>Ascomycota</taxon>
        <taxon>Pezizomycotina</taxon>
        <taxon>Sordariomycetes</taxon>
        <taxon>Sordariomycetidae</taxon>
        <taxon>Cephalothecales</taxon>
        <taxon>Cephalothecaceae</taxon>
        <taxon>Phialemonium</taxon>
    </lineage>
</organism>
<evidence type="ECO:0000256" key="1">
    <source>
        <dbReference type="SAM" id="MobiDB-lite"/>
    </source>
</evidence>
<dbReference type="Proteomes" id="UP001586593">
    <property type="component" value="Unassembled WGS sequence"/>
</dbReference>
<reference evidence="2 3" key="1">
    <citation type="journal article" date="2024" name="Commun. Biol.">
        <title>Comparative genomic analysis of thermophilic fungi reveals convergent evolutionary adaptations and gene losses.</title>
        <authorList>
            <person name="Steindorff A.S."/>
            <person name="Aguilar-Pontes M.V."/>
            <person name="Robinson A.J."/>
            <person name="Andreopoulos B."/>
            <person name="LaButti K."/>
            <person name="Kuo A."/>
            <person name="Mondo S."/>
            <person name="Riley R."/>
            <person name="Otillar R."/>
            <person name="Haridas S."/>
            <person name="Lipzen A."/>
            <person name="Grimwood J."/>
            <person name="Schmutz J."/>
            <person name="Clum A."/>
            <person name="Reid I.D."/>
            <person name="Moisan M.C."/>
            <person name="Butler G."/>
            <person name="Nguyen T.T.M."/>
            <person name="Dewar K."/>
            <person name="Conant G."/>
            <person name="Drula E."/>
            <person name="Henrissat B."/>
            <person name="Hansel C."/>
            <person name="Singer S."/>
            <person name="Hutchinson M.I."/>
            <person name="de Vries R.P."/>
            <person name="Natvig D.O."/>
            <person name="Powell A.J."/>
            <person name="Tsang A."/>
            <person name="Grigoriev I.V."/>
        </authorList>
    </citation>
    <scope>NUCLEOTIDE SEQUENCE [LARGE SCALE GENOMIC DNA]</scope>
    <source>
        <strain evidence="2 3">ATCC 24622</strain>
    </source>
</reference>
<evidence type="ECO:0000313" key="3">
    <source>
        <dbReference type="Proteomes" id="UP001586593"/>
    </source>
</evidence>